<dbReference type="AlphaFoldDB" id="A0A139L1E8"/>
<sequence length="59" mass="6391">MDNNLLTELNAEQIQNIDGGSLLSTITGFVYETVVIAAEATWDFISEPKIGGDTLMNCI</sequence>
<reference evidence="1 2" key="1">
    <citation type="submission" date="2016-02" db="EMBL/GenBank/DDBJ databases">
        <authorList>
            <person name="Wen L."/>
            <person name="He K."/>
            <person name="Yang H."/>
        </authorList>
    </citation>
    <scope>NUCLEOTIDE SEQUENCE [LARGE SCALE GENOMIC DNA]</scope>
    <source>
        <strain evidence="1 2">KLE1704</strain>
    </source>
</reference>
<dbReference type="Proteomes" id="UP000070319">
    <property type="component" value="Unassembled WGS sequence"/>
</dbReference>
<dbReference type="PATRIC" id="fig|329854.7.peg.3790"/>
<proteinExistence type="predicted"/>
<evidence type="ECO:0000313" key="2">
    <source>
        <dbReference type="Proteomes" id="UP000070319"/>
    </source>
</evidence>
<evidence type="ECO:0008006" key="3">
    <source>
        <dbReference type="Google" id="ProtNLM"/>
    </source>
</evidence>
<name>A0A139L1E8_9BACE</name>
<gene>
    <name evidence="1" type="ORF">HMPREF2531_03727</name>
</gene>
<protein>
    <recommendedName>
        <fullName evidence="3">Class IIb bacteriocin, lactobin A/cerein 7B family</fullName>
    </recommendedName>
</protein>
<comment type="caution">
    <text evidence="1">The sequence shown here is derived from an EMBL/GenBank/DDBJ whole genome shotgun (WGS) entry which is preliminary data.</text>
</comment>
<accession>A0A139L1E8</accession>
<organism evidence="1">
    <name type="scientific">Bacteroides intestinalis</name>
    <dbReference type="NCBI Taxonomy" id="329854"/>
    <lineage>
        <taxon>Bacteria</taxon>
        <taxon>Pseudomonadati</taxon>
        <taxon>Bacteroidota</taxon>
        <taxon>Bacteroidia</taxon>
        <taxon>Bacteroidales</taxon>
        <taxon>Bacteroidaceae</taxon>
        <taxon>Bacteroides</taxon>
    </lineage>
</organism>
<dbReference type="RefSeq" id="WP_061437404.1">
    <property type="nucleotide sequence ID" value="NZ_KQ968725.1"/>
</dbReference>
<evidence type="ECO:0000313" key="1">
    <source>
        <dbReference type="EMBL" id="KXT45228.1"/>
    </source>
</evidence>
<dbReference type="EMBL" id="LTDF01000138">
    <property type="protein sequence ID" value="KXT45228.1"/>
    <property type="molecule type" value="Genomic_DNA"/>
</dbReference>